<evidence type="ECO:0000313" key="2">
    <source>
        <dbReference type="Proteomes" id="UP000094609"/>
    </source>
</evidence>
<organism evidence="1 2">
    <name type="scientific">Sulfurospirillum halorespirans DSM 13726</name>
    <dbReference type="NCBI Taxonomy" id="1193502"/>
    <lineage>
        <taxon>Bacteria</taxon>
        <taxon>Pseudomonadati</taxon>
        <taxon>Campylobacterota</taxon>
        <taxon>Epsilonproteobacteria</taxon>
        <taxon>Campylobacterales</taxon>
        <taxon>Sulfurospirillaceae</taxon>
        <taxon>Sulfurospirillum</taxon>
    </lineage>
</organism>
<protein>
    <submittedName>
        <fullName evidence="1">ATP-binding protein</fullName>
    </submittedName>
</protein>
<dbReference type="InterPro" id="IPR036890">
    <property type="entry name" value="HATPase_C_sf"/>
</dbReference>
<evidence type="ECO:0000313" key="1">
    <source>
        <dbReference type="EMBL" id="AOO63856.1"/>
    </source>
</evidence>
<dbReference type="EMBL" id="CP017111">
    <property type="protein sequence ID" value="AOO63856.1"/>
    <property type="molecule type" value="Genomic_DNA"/>
</dbReference>
<dbReference type="AlphaFoldDB" id="A0A1D7TFT5"/>
<proteinExistence type="predicted"/>
<dbReference type="GO" id="GO:0005524">
    <property type="term" value="F:ATP binding"/>
    <property type="evidence" value="ECO:0007669"/>
    <property type="project" value="UniProtKB-KW"/>
</dbReference>
<keyword evidence="1" id="KW-0547">Nucleotide-binding</keyword>
<sequence length="521" mass="60635">MNYCRISFYRSECQFEGTPISYEDVTPNPEFLIKSIAEQGYSLESALADLIDNSISADAQRIEILIKTDREPFTLFLADDGNGMAEETLKACMHFPSNSPDEIRQKSDLGRFGLGMKTASFSQTRKFTVISRLKGTEKFSGRTWDLNVLKEDNKWRIVVNSEKEIENILYNYKVQSNEHYNTFDDYIPNVIVVWYGLYKFEEYLEEENRRKALNREITEVTTDHLSLVFHRFMEKKRKRLQIRVNNTLIKPFNPFPIDENDFRAVEFKQKKFGSDAIKLEGFVLPSRSIEETKESNQSIWATKHRSLQDMEGIYIYRANRIILFGGWNGLIKKASRLQLARLRVEIGNSVDHLLHLNVAKSQVIVPHELKDAFENYINDLTQEAIKEFYNRTTKTYPKQTEKSISPFIRRPSNKGILLEINDKFPIFKILNDELTISGKAQLKAFVKIINTQINQIRQTHEDRVFLSLENENNFSEEELLETIKSLKAHGIKSSIIKKEILPTLGYQINSYPDHILKALND</sequence>
<gene>
    <name evidence="1" type="ORF">SHALO_0054</name>
</gene>
<keyword evidence="1" id="KW-0067">ATP-binding</keyword>
<reference evidence="2" key="1">
    <citation type="submission" date="2016-08" db="EMBL/GenBank/DDBJ databases">
        <title>Complete genome sequence of the organohalide-respiring Epsilonproteobacterium Sulfurospirillum halorespirans.</title>
        <authorList>
            <person name="Goris T."/>
            <person name="Zimmermann J."/>
            <person name="Schenz B."/>
            <person name="Lemos M."/>
            <person name="Hackermueller J."/>
            <person name="Diekert G."/>
        </authorList>
    </citation>
    <scope>NUCLEOTIDE SEQUENCE [LARGE SCALE GENOMIC DNA]</scope>
    <source>
        <strain>DSM 13726</strain>
        <strain evidence="2">PCE-M2</strain>
    </source>
</reference>
<dbReference type="KEGG" id="shal:SHALO_0054"/>
<dbReference type="PATRIC" id="fig|1193502.14.peg.55"/>
<dbReference type="Gene3D" id="3.30.565.10">
    <property type="entry name" value="Histidine kinase-like ATPase, C-terminal domain"/>
    <property type="match status" value="1"/>
</dbReference>
<dbReference type="Pfam" id="PF13589">
    <property type="entry name" value="HATPase_c_3"/>
    <property type="match status" value="1"/>
</dbReference>
<name>A0A1D7TFT5_9BACT</name>
<accession>A0A1D7TFT5</accession>
<dbReference type="SUPFAM" id="SSF55874">
    <property type="entry name" value="ATPase domain of HSP90 chaperone/DNA topoisomerase II/histidine kinase"/>
    <property type="match status" value="1"/>
</dbReference>
<dbReference type="Proteomes" id="UP000094609">
    <property type="component" value="Chromosome"/>
</dbReference>
<dbReference type="STRING" id="1193502.SHALO_0054"/>
<keyword evidence="2" id="KW-1185">Reference proteome</keyword>